<evidence type="ECO:0000313" key="1">
    <source>
        <dbReference type="EMBL" id="BDD52106.1"/>
    </source>
</evidence>
<gene>
    <name evidence="1" type="ORF">PDTA9734_35930</name>
</gene>
<organism evidence="1 2">
    <name type="scientific">Phytobacter diazotrophicus</name>
    <dbReference type="NCBI Taxonomy" id="395631"/>
    <lineage>
        <taxon>Bacteria</taxon>
        <taxon>Pseudomonadati</taxon>
        <taxon>Pseudomonadota</taxon>
        <taxon>Gammaproteobacteria</taxon>
        <taxon>Enterobacterales</taxon>
        <taxon>Enterobacteriaceae</taxon>
        <taxon>Phytobacter</taxon>
    </lineage>
</organism>
<protein>
    <submittedName>
        <fullName evidence="1">Uncharacterized protein</fullName>
    </submittedName>
</protein>
<accession>A0ABN6LSK9</accession>
<keyword evidence="2" id="KW-1185">Reference proteome</keyword>
<dbReference type="EMBL" id="AP025334">
    <property type="protein sequence ID" value="BDD52106.1"/>
    <property type="molecule type" value="Genomic_DNA"/>
</dbReference>
<evidence type="ECO:0000313" key="2">
    <source>
        <dbReference type="Proteomes" id="UP001320460"/>
    </source>
</evidence>
<dbReference type="Proteomes" id="UP001320460">
    <property type="component" value="Chromosome"/>
</dbReference>
<reference evidence="1 2" key="1">
    <citation type="submission" date="2021-12" db="EMBL/GenBank/DDBJ databases">
        <title>Complete genome sequence of Phytobacter diazotrophicus TA9734.</title>
        <authorList>
            <person name="Kubota H."/>
            <person name="Nakayama Y."/>
            <person name="Ariyoshi T."/>
        </authorList>
    </citation>
    <scope>NUCLEOTIDE SEQUENCE [LARGE SCALE GENOMIC DNA]</scope>
    <source>
        <strain evidence="1 2">TA9734</strain>
    </source>
</reference>
<name>A0ABN6LSK9_9ENTR</name>
<proteinExistence type="predicted"/>
<sequence>MRSILPPKANNKKFNVCEKLNASSTHWAYSKPAQAYQDGFDFQLETILADEIEFALYKRQGNKFVLLDFFNSYNEACDEAKAILDTHKDIKKMFEH</sequence>